<evidence type="ECO:0000313" key="2">
    <source>
        <dbReference type="Proteomes" id="UP000016648"/>
    </source>
</evidence>
<dbReference type="PATRIC" id="fig|1115809.3.peg.602"/>
<reference evidence="1 2" key="1">
    <citation type="submission" date="2013-08" db="EMBL/GenBank/DDBJ databases">
        <authorList>
            <person name="Durkin A.S."/>
            <person name="Haft D.R."/>
            <person name="McCorrison J."/>
            <person name="Torralba M."/>
            <person name="Gillis M."/>
            <person name="Haft D.H."/>
            <person name="Methe B."/>
            <person name="Sutton G."/>
            <person name="Nelson K.E."/>
        </authorList>
    </citation>
    <scope>NUCLEOTIDE SEQUENCE [LARGE SCALE GENOMIC DNA]</scope>
    <source>
        <strain evidence="1 2">F0067</strain>
    </source>
</reference>
<organism evidence="1 2">
    <name type="scientific">Segatella baroniae F0067</name>
    <dbReference type="NCBI Taxonomy" id="1115809"/>
    <lineage>
        <taxon>Bacteria</taxon>
        <taxon>Pseudomonadati</taxon>
        <taxon>Bacteroidota</taxon>
        <taxon>Bacteroidia</taxon>
        <taxon>Bacteroidales</taxon>
        <taxon>Prevotellaceae</taxon>
        <taxon>Segatella</taxon>
    </lineage>
</organism>
<protein>
    <submittedName>
        <fullName evidence="1">Uncharacterized protein</fullName>
    </submittedName>
</protein>
<keyword evidence="2" id="KW-1185">Reference proteome</keyword>
<dbReference type="Gene3D" id="3.30.70.120">
    <property type="match status" value="1"/>
</dbReference>
<evidence type="ECO:0000313" key="1">
    <source>
        <dbReference type="EMBL" id="ERK39979.1"/>
    </source>
</evidence>
<comment type="caution">
    <text evidence="1">The sequence shown here is derived from an EMBL/GenBank/DDBJ whole genome shotgun (WGS) entry which is preliminary data.</text>
</comment>
<dbReference type="Proteomes" id="UP000016648">
    <property type="component" value="Unassembled WGS sequence"/>
</dbReference>
<gene>
    <name evidence="1" type="ORF">HMPREF9135_0133</name>
</gene>
<dbReference type="RefSeq" id="WP_021589108.1">
    <property type="nucleotide sequence ID" value="NZ_AWEY01000008.1"/>
</dbReference>
<dbReference type="AlphaFoldDB" id="U2P8G5"/>
<proteinExistence type="predicted"/>
<dbReference type="EMBL" id="AWEY01000008">
    <property type="protein sequence ID" value="ERK39979.1"/>
    <property type="molecule type" value="Genomic_DNA"/>
</dbReference>
<dbReference type="InterPro" id="IPR011322">
    <property type="entry name" value="N-reg_PII-like_a/b"/>
</dbReference>
<sequence>MKLIVVLSLVDFRESVIKLLHDAGVKRFSTADITGYKDRKTADDLNWFSSRLLRVKTDSLVFFSFAEEQAAEEVVRQVNALNRATEDNFPVHAFVMDVEKFSELS</sequence>
<dbReference type="InterPro" id="IPR015867">
    <property type="entry name" value="N-reg_PII/ATP_PRibTrfase_C"/>
</dbReference>
<dbReference type="SUPFAM" id="SSF54913">
    <property type="entry name" value="GlnB-like"/>
    <property type="match status" value="1"/>
</dbReference>
<accession>U2P8G5</accession>
<name>U2P8G5_9BACT</name>